<feature type="compositionally biased region" description="Low complexity" evidence="1">
    <location>
        <begin position="11"/>
        <end position="20"/>
    </location>
</feature>
<evidence type="ECO:0000313" key="2">
    <source>
        <dbReference type="EMBL" id="KAK4097429.1"/>
    </source>
</evidence>
<evidence type="ECO:0000256" key="1">
    <source>
        <dbReference type="SAM" id="MobiDB-lite"/>
    </source>
</evidence>
<dbReference type="Proteomes" id="UP001305647">
    <property type="component" value="Unassembled WGS sequence"/>
</dbReference>
<feature type="region of interest" description="Disordered" evidence="1">
    <location>
        <begin position="111"/>
        <end position="134"/>
    </location>
</feature>
<reference evidence="2" key="1">
    <citation type="journal article" date="2023" name="Mol. Phylogenet. Evol.">
        <title>Genome-scale phylogeny and comparative genomics of the fungal order Sordariales.</title>
        <authorList>
            <person name="Hensen N."/>
            <person name="Bonometti L."/>
            <person name="Westerberg I."/>
            <person name="Brannstrom I.O."/>
            <person name="Guillou S."/>
            <person name="Cros-Aarteil S."/>
            <person name="Calhoun S."/>
            <person name="Haridas S."/>
            <person name="Kuo A."/>
            <person name="Mondo S."/>
            <person name="Pangilinan J."/>
            <person name="Riley R."/>
            <person name="LaButti K."/>
            <person name="Andreopoulos B."/>
            <person name="Lipzen A."/>
            <person name="Chen C."/>
            <person name="Yan M."/>
            <person name="Daum C."/>
            <person name="Ng V."/>
            <person name="Clum A."/>
            <person name="Steindorff A."/>
            <person name="Ohm R.A."/>
            <person name="Martin F."/>
            <person name="Silar P."/>
            <person name="Natvig D.O."/>
            <person name="Lalanne C."/>
            <person name="Gautier V."/>
            <person name="Ament-Velasquez S.L."/>
            <person name="Kruys A."/>
            <person name="Hutchinson M.I."/>
            <person name="Powell A.J."/>
            <person name="Barry K."/>
            <person name="Miller A.N."/>
            <person name="Grigoriev I.V."/>
            <person name="Debuchy R."/>
            <person name="Gladieux P."/>
            <person name="Hiltunen Thoren M."/>
            <person name="Johannesson H."/>
        </authorList>
    </citation>
    <scope>NUCLEOTIDE SEQUENCE</scope>
    <source>
        <strain evidence="2">CBS 757.83</strain>
    </source>
</reference>
<sequence>MYRLVAPTLFSSSSSSSSSSLSSYRLETFPQQAGRVPQFSCLDPTTTHFALRTSHITDQTILGIKFDPVPLVDPHPITNHHTCLDDITMREIQIYAYNICPIHRCSIKPRSKETPFPAARKKAKPGNKAFGACGRNPARRELKADCKQCIKKDKDKKQAEKEKFNTAVKKELQKKAKVLEQ</sequence>
<dbReference type="AlphaFoldDB" id="A0AAN6PVJ8"/>
<comment type="caution">
    <text evidence="2">The sequence shown here is derived from an EMBL/GenBank/DDBJ whole genome shotgun (WGS) entry which is preliminary data.</text>
</comment>
<evidence type="ECO:0000313" key="3">
    <source>
        <dbReference type="Proteomes" id="UP001305647"/>
    </source>
</evidence>
<organism evidence="2 3">
    <name type="scientific">Parathielavia hyrcaniae</name>
    <dbReference type="NCBI Taxonomy" id="113614"/>
    <lineage>
        <taxon>Eukaryota</taxon>
        <taxon>Fungi</taxon>
        <taxon>Dikarya</taxon>
        <taxon>Ascomycota</taxon>
        <taxon>Pezizomycotina</taxon>
        <taxon>Sordariomycetes</taxon>
        <taxon>Sordariomycetidae</taxon>
        <taxon>Sordariales</taxon>
        <taxon>Chaetomiaceae</taxon>
        <taxon>Parathielavia</taxon>
    </lineage>
</organism>
<name>A0AAN6PVJ8_9PEZI</name>
<feature type="region of interest" description="Disordered" evidence="1">
    <location>
        <begin position="1"/>
        <end position="20"/>
    </location>
</feature>
<dbReference type="EMBL" id="MU863675">
    <property type="protein sequence ID" value="KAK4097429.1"/>
    <property type="molecule type" value="Genomic_DNA"/>
</dbReference>
<reference evidence="2" key="2">
    <citation type="submission" date="2023-05" db="EMBL/GenBank/DDBJ databases">
        <authorList>
            <consortium name="Lawrence Berkeley National Laboratory"/>
            <person name="Steindorff A."/>
            <person name="Hensen N."/>
            <person name="Bonometti L."/>
            <person name="Westerberg I."/>
            <person name="Brannstrom I.O."/>
            <person name="Guillou S."/>
            <person name="Cros-Aarteil S."/>
            <person name="Calhoun S."/>
            <person name="Haridas S."/>
            <person name="Kuo A."/>
            <person name="Mondo S."/>
            <person name="Pangilinan J."/>
            <person name="Riley R."/>
            <person name="Labutti K."/>
            <person name="Andreopoulos B."/>
            <person name="Lipzen A."/>
            <person name="Chen C."/>
            <person name="Yanf M."/>
            <person name="Daum C."/>
            <person name="Ng V."/>
            <person name="Clum A."/>
            <person name="Ohm R."/>
            <person name="Martin F."/>
            <person name="Silar P."/>
            <person name="Natvig D."/>
            <person name="Lalanne C."/>
            <person name="Gautier V."/>
            <person name="Ament-Velasquez S.L."/>
            <person name="Kruys A."/>
            <person name="Hutchinson M.I."/>
            <person name="Powell A.J."/>
            <person name="Barry K."/>
            <person name="Miller A.N."/>
            <person name="Grigoriev I.V."/>
            <person name="Debuchy R."/>
            <person name="Gladieux P."/>
            <person name="Thoren M.H."/>
            <person name="Johannesson H."/>
        </authorList>
    </citation>
    <scope>NUCLEOTIDE SEQUENCE</scope>
    <source>
        <strain evidence="2">CBS 757.83</strain>
    </source>
</reference>
<gene>
    <name evidence="2" type="ORF">N658DRAFT_290787</name>
</gene>
<keyword evidence="3" id="KW-1185">Reference proteome</keyword>
<protein>
    <submittedName>
        <fullName evidence="2">Uncharacterized protein</fullName>
    </submittedName>
</protein>
<proteinExistence type="predicted"/>
<accession>A0AAN6PVJ8</accession>